<gene>
    <name evidence="1" type="ORF">J0X25_00870</name>
</gene>
<reference evidence="1 2" key="1">
    <citation type="submission" date="2021-03" db="EMBL/GenBank/DDBJ databases">
        <title>Haloterrigena longa sp. nov. and Haloterrigena limicola sp. nov., extremely halophilic archaea isolated from a salt lake.</title>
        <authorList>
            <person name="Henglin C."/>
        </authorList>
    </citation>
    <scope>NUCLEOTIDE SEQUENCE [LARGE SCALE GENOMIC DNA]</scope>
    <source>
        <strain evidence="1 2">KZCA68</strain>
    </source>
</reference>
<protein>
    <submittedName>
        <fullName evidence="1">Uncharacterized protein</fullName>
    </submittedName>
</protein>
<proteinExistence type="predicted"/>
<dbReference type="GeneID" id="63185813"/>
<dbReference type="AlphaFoldDB" id="A0A8A2VGS9"/>
<organism evidence="1 2">
    <name type="scientific">Haloterrigena alkaliphila</name>
    <dbReference type="NCBI Taxonomy" id="2816475"/>
    <lineage>
        <taxon>Archaea</taxon>
        <taxon>Methanobacteriati</taxon>
        <taxon>Methanobacteriota</taxon>
        <taxon>Stenosarchaea group</taxon>
        <taxon>Halobacteria</taxon>
        <taxon>Halobacteriales</taxon>
        <taxon>Natrialbaceae</taxon>
        <taxon>Haloterrigena</taxon>
    </lineage>
</organism>
<dbReference type="RefSeq" id="WP_207289148.1">
    <property type="nucleotide sequence ID" value="NZ_CP071462.1"/>
</dbReference>
<sequence length="48" mass="5412">MRIPLRGPHVALESDRREDGDCIGTVCKRTQAATEKIGHSHESRIVRE</sequence>
<accession>A0A8A2VGS9</accession>
<evidence type="ECO:0000313" key="1">
    <source>
        <dbReference type="EMBL" id="QSW99542.1"/>
    </source>
</evidence>
<dbReference type="EMBL" id="CP071462">
    <property type="protein sequence ID" value="QSW99542.1"/>
    <property type="molecule type" value="Genomic_DNA"/>
</dbReference>
<evidence type="ECO:0000313" key="2">
    <source>
        <dbReference type="Proteomes" id="UP000663203"/>
    </source>
</evidence>
<name>A0A8A2VGS9_9EURY</name>
<keyword evidence="2" id="KW-1185">Reference proteome</keyword>
<dbReference type="KEGG" id="hakz:J0X25_00870"/>
<dbReference type="Proteomes" id="UP000663203">
    <property type="component" value="Chromosome"/>
</dbReference>